<feature type="region of interest" description="Disordered" evidence="1">
    <location>
        <begin position="8"/>
        <end position="31"/>
    </location>
</feature>
<dbReference type="AlphaFoldDB" id="J9GJ87"/>
<dbReference type="EMBL" id="AMCI01000802">
    <property type="protein sequence ID" value="EJX07732.1"/>
    <property type="molecule type" value="Genomic_DNA"/>
</dbReference>
<feature type="compositionally biased region" description="Basic residues" evidence="1">
    <location>
        <begin position="17"/>
        <end position="27"/>
    </location>
</feature>
<name>J9GJ87_9ZZZZ</name>
<gene>
    <name evidence="2" type="ORF">EVA_04159</name>
</gene>
<evidence type="ECO:0000313" key="2">
    <source>
        <dbReference type="EMBL" id="EJX07732.1"/>
    </source>
</evidence>
<comment type="caution">
    <text evidence="2">The sequence shown here is derived from an EMBL/GenBank/DDBJ whole genome shotgun (WGS) entry which is preliminary data.</text>
</comment>
<accession>J9GJ87</accession>
<organism evidence="2">
    <name type="scientific">gut metagenome</name>
    <dbReference type="NCBI Taxonomy" id="749906"/>
    <lineage>
        <taxon>unclassified sequences</taxon>
        <taxon>metagenomes</taxon>
        <taxon>organismal metagenomes</taxon>
    </lineage>
</organism>
<proteinExistence type="predicted"/>
<sequence length="195" mass="21481">MIDVAQLISKNLEKAERRPRRPRRNRHQKADGVNTTLKPIAEVVAEIVAEPHSPVEKMIAAVTKAEETKATSAQQEAASAKDTAATITPLEPSPFAGLAVAEGLEENLARAGLVQVHTKPELVDYNGYQFVRYTGRLIERPAVEDTDEVLEQVHTRAELVKPVDYSPVIYPGRPYVAPAQDESEGELIQVHTKTE</sequence>
<protein>
    <submittedName>
        <fullName evidence="2">Uncharacterized protein</fullName>
    </submittedName>
</protein>
<reference evidence="2" key="1">
    <citation type="journal article" date="2012" name="PLoS ONE">
        <title>Gene sets for utilization of primary and secondary nutrition supplies in the distal gut of endangered iberian lynx.</title>
        <authorList>
            <person name="Alcaide M."/>
            <person name="Messina E."/>
            <person name="Richter M."/>
            <person name="Bargiela R."/>
            <person name="Peplies J."/>
            <person name="Huws S.A."/>
            <person name="Newbold C.J."/>
            <person name="Golyshin P.N."/>
            <person name="Simon M.A."/>
            <person name="Lopez G."/>
            <person name="Yakimov M.M."/>
            <person name="Ferrer M."/>
        </authorList>
    </citation>
    <scope>NUCLEOTIDE SEQUENCE</scope>
</reference>
<evidence type="ECO:0000256" key="1">
    <source>
        <dbReference type="SAM" id="MobiDB-lite"/>
    </source>
</evidence>